<evidence type="ECO:0000259" key="1">
    <source>
        <dbReference type="Pfam" id="PF13340"/>
    </source>
</evidence>
<evidence type="ECO:0000313" key="3">
    <source>
        <dbReference type="Proteomes" id="UP000781710"/>
    </source>
</evidence>
<dbReference type="InterPro" id="IPR025161">
    <property type="entry name" value="IS402-like_dom"/>
</dbReference>
<dbReference type="Pfam" id="PF13340">
    <property type="entry name" value="DUF4096"/>
    <property type="match status" value="1"/>
</dbReference>
<dbReference type="InterPro" id="IPR052909">
    <property type="entry name" value="Transposase_6_like"/>
</dbReference>
<feature type="domain" description="Insertion element IS402-like" evidence="1">
    <location>
        <begin position="27"/>
        <end position="99"/>
    </location>
</feature>
<reference evidence="2 3" key="1">
    <citation type="submission" date="2017-10" db="EMBL/GenBank/DDBJ databases">
        <title>Whole genome sequencing of members of genus Pseudoxanthomonas.</title>
        <authorList>
            <person name="Kumar S."/>
            <person name="Bansal K."/>
            <person name="Kaur A."/>
            <person name="Patil P."/>
            <person name="Sharma S."/>
            <person name="Patil P.B."/>
        </authorList>
    </citation>
    <scope>NUCLEOTIDE SEQUENCE [LARGE SCALE GENOMIC DNA]</scope>
    <source>
        <strain evidence="2 3">DSM 17109</strain>
    </source>
</reference>
<keyword evidence="3" id="KW-1185">Reference proteome</keyword>
<sequence length="140" mass="15842">MREEWDGSRGTIAGDVGMDDSVATLQLDEARWSAVVATLPPLVRARARNGVRTRAFLEAVLWIAMTRQPWGRLPKAWGPWHSVYVRFTRWAQSGLWDEVIASLHAHADVADPLRRLVSDYQLSRHPASIARRAGPRFTPF</sequence>
<dbReference type="PANTHER" id="PTHR46637">
    <property type="entry name" value="TIS1421-TRANSPOSASE PROTEIN A"/>
    <property type="match status" value="1"/>
</dbReference>
<protein>
    <recommendedName>
        <fullName evidence="1">Insertion element IS402-like domain-containing protein</fullName>
    </recommendedName>
</protein>
<organism evidence="2 3">
    <name type="scientific">Pseudoxanthomonas japonensis</name>
    <dbReference type="NCBI Taxonomy" id="69284"/>
    <lineage>
        <taxon>Bacteria</taxon>
        <taxon>Pseudomonadati</taxon>
        <taxon>Pseudomonadota</taxon>
        <taxon>Gammaproteobacteria</taxon>
        <taxon>Lysobacterales</taxon>
        <taxon>Lysobacteraceae</taxon>
        <taxon>Pseudoxanthomonas</taxon>
    </lineage>
</organism>
<dbReference type="PANTHER" id="PTHR46637:SF1">
    <property type="entry name" value="BLL5188 PROTEIN"/>
    <property type="match status" value="1"/>
</dbReference>
<accession>A0ABQ6ZM37</accession>
<gene>
    <name evidence="2" type="ORF">CSC78_00895</name>
</gene>
<comment type="caution">
    <text evidence="2">The sequence shown here is derived from an EMBL/GenBank/DDBJ whole genome shotgun (WGS) entry which is preliminary data.</text>
</comment>
<proteinExistence type="predicted"/>
<name>A0ABQ6ZM37_9GAMM</name>
<evidence type="ECO:0000313" key="2">
    <source>
        <dbReference type="EMBL" id="KAF1727409.1"/>
    </source>
</evidence>
<dbReference type="EMBL" id="PDWW01000001">
    <property type="protein sequence ID" value="KAF1727409.1"/>
    <property type="molecule type" value="Genomic_DNA"/>
</dbReference>
<dbReference type="Proteomes" id="UP000781710">
    <property type="component" value="Unassembled WGS sequence"/>
</dbReference>